<dbReference type="GO" id="GO:0006493">
    <property type="term" value="P:protein O-linked glycosylation"/>
    <property type="evidence" value="ECO:0007669"/>
    <property type="project" value="TreeGrafter"/>
</dbReference>
<keyword evidence="3 10" id="KW-0328">Glycosyltransferase</keyword>
<keyword evidence="4" id="KW-0808">Transferase</keyword>
<keyword evidence="8 10" id="KW-0333">Golgi apparatus</keyword>
<name>A0A1I8ASI5_9BILA</name>
<reference evidence="12" key="1">
    <citation type="submission" date="2016-11" db="UniProtKB">
        <authorList>
            <consortium name="WormBaseParasite"/>
        </authorList>
    </citation>
    <scope>IDENTIFICATION</scope>
</reference>
<evidence type="ECO:0000256" key="2">
    <source>
        <dbReference type="ARBA" id="ARBA00008661"/>
    </source>
</evidence>
<evidence type="ECO:0000256" key="7">
    <source>
        <dbReference type="ARBA" id="ARBA00022989"/>
    </source>
</evidence>
<dbReference type="EC" id="2.4.1.-" evidence="10"/>
<keyword evidence="9" id="KW-0472">Membrane</keyword>
<keyword evidence="5" id="KW-0812">Transmembrane</keyword>
<dbReference type="GO" id="GO:0000139">
    <property type="term" value="C:Golgi membrane"/>
    <property type="evidence" value="ECO:0007669"/>
    <property type="project" value="UniProtKB-SubCell"/>
</dbReference>
<dbReference type="Proteomes" id="UP000095287">
    <property type="component" value="Unplaced"/>
</dbReference>
<organism evidence="11 12">
    <name type="scientific">Steinernema glaseri</name>
    <dbReference type="NCBI Taxonomy" id="37863"/>
    <lineage>
        <taxon>Eukaryota</taxon>
        <taxon>Metazoa</taxon>
        <taxon>Ecdysozoa</taxon>
        <taxon>Nematoda</taxon>
        <taxon>Chromadorea</taxon>
        <taxon>Rhabditida</taxon>
        <taxon>Tylenchina</taxon>
        <taxon>Panagrolaimomorpha</taxon>
        <taxon>Strongyloidoidea</taxon>
        <taxon>Steinernematidae</taxon>
        <taxon>Steinernema</taxon>
    </lineage>
</organism>
<dbReference type="GO" id="GO:0016758">
    <property type="term" value="F:hexosyltransferase activity"/>
    <property type="evidence" value="ECO:0007669"/>
    <property type="project" value="InterPro"/>
</dbReference>
<evidence type="ECO:0000256" key="4">
    <source>
        <dbReference type="ARBA" id="ARBA00022679"/>
    </source>
</evidence>
<keyword evidence="11" id="KW-1185">Reference proteome</keyword>
<evidence type="ECO:0000256" key="1">
    <source>
        <dbReference type="ARBA" id="ARBA00004323"/>
    </source>
</evidence>
<dbReference type="Pfam" id="PF01762">
    <property type="entry name" value="Galactosyl_T"/>
    <property type="match status" value="1"/>
</dbReference>
<evidence type="ECO:0000256" key="3">
    <source>
        <dbReference type="ARBA" id="ARBA00022676"/>
    </source>
</evidence>
<dbReference type="WBParaSite" id="L893_g9019.t1">
    <property type="protein sequence ID" value="L893_g9019.t1"/>
    <property type="gene ID" value="L893_g9019"/>
</dbReference>
<keyword evidence="6" id="KW-0735">Signal-anchor</keyword>
<dbReference type="InterPro" id="IPR002659">
    <property type="entry name" value="Glyco_trans_31"/>
</dbReference>
<keyword evidence="7" id="KW-1133">Transmembrane helix</keyword>
<evidence type="ECO:0000256" key="6">
    <source>
        <dbReference type="ARBA" id="ARBA00022968"/>
    </source>
</evidence>
<dbReference type="PANTHER" id="PTHR11214">
    <property type="entry name" value="BETA-1,3-N-ACETYLGLUCOSAMINYLTRANSFERASE"/>
    <property type="match status" value="1"/>
</dbReference>
<dbReference type="GO" id="GO:0008194">
    <property type="term" value="F:UDP-glycosyltransferase activity"/>
    <property type="evidence" value="ECO:0007669"/>
    <property type="project" value="TreeGrafter"/>
</dbReference>
<evidence type="ECO:0000313" key="11">
    <source>
        <dbReference type="Proteomes" id="UP000095287"/>
    </source>
</evidence>
<dbReference type="PANTHER" id="PTHR11214:SF349">
    <property type="entry name" value="BETA-1,3-GALACTOSYLTRANSFERASE BRN"/>
    <property type="match status" value="1"/>
</dbReference>
<comment type="subcellular location">
    <subcellularLocation>
        <location evidence="1 10">Golgi apparatus membrane</location>
        <topology evidence="1 10">Single-pass type II membrane protein</topology>
    </subcellularLocation>
</comment>
<accession>A0A1I8ASI5</accession>
<evidence type="ECO:0000256" key="10">
    <source>
        <dbReference type="RuleBase" id="RU363063"/>
    </source>
</evidence>
<dbReference type="Gene3D" id="3.90.550.50">
    <property type="match status" value="1"/>
</dbReference>
<evidence type="ECO:0000313" key="12">
    <source>
        <dbReference type="WBParaSite" id="L893_g9019.t1"/>
    </source>
</evidence>
<evidence type="ECO:0000256" key="8">
    <source>
        <dbReference type="ARBA" id="ARBA00023034"/>
    </source>
</evidence>
<comment type="similarity">
    <text evidence="2 10">Belongs to the glycosyltransferase 31 family.</text>
</comment>
<dbReference type="AlphaFoldDB" id="A0A1I8ASI5"/>
<protein>
    <recommendedName>
        <fullName evidence="10">Hexosyltransferase</fullName>
        <ecNumber evidence="10">2.4.1.-</ecNumber>
    </recommendedName>
</protein>
<evidence type="ECO:0000256" key="9">
    <source>
        <dbReference type="ARBA" id="ARBA00023136"/>
    </source>
</evidence>
<evidence type="ECO:0000256" key="5">
    <source>
        <dbReference type="ARBA" id="ARBA00022692"/>
    </source>
</evidence>
<sequence length="333" mass="38793">MHKRIAVAVAVPFLLLCYFLGLSDFLFERSFQRDFAWPPYVDVRDYVVQRLLYNKSSTPQNSMYLFENDWTINRPLISPICNVSSIGPKNSLLIIVKTAPGRLKNRQAIRSTWGSAEFSRYDGFDIRTIFVMGSQPDVDLREEIRDYGDLLVGNFQDTYRNNTMKFILSIGYAYDHCNRSFPRVKRNVPYVLLIDDDYMLSIPNLVAEAKKFAPHERLYTGWRFDSSPFRLIFHKHRVSLSDYPFDRYPPYISAGAVLLTQQTVREFYHAIEHVRVYPYDDVYAGILAYLLGIYVRPNDRFQFWGSVIPRSEMGSLIGIHGYSPEQLAEMFSS</sequence>
<proteinExistence type="inferred from homology"/>